<dbReference type="AlphaFoldDB" id="A0A3B1ARU8"/>
<protein>
    <submittedName>
        <fullName evidence="2">Uncharacterized protein</fullName>
    </submittedName>
</protein>
<sequence>MNISSRFSEFGMTGAFFWIAQIIYFALVHDMELQQLAPGWIASLNHYQPLTEALPQTFKDVAGSLLTAFGLIGIFVTGLILNLLGSYFFLFEDIYLNRHLKKNHDWLDKMVNACPGAVHDDYFKLREEFGANIFVSARQGLKRLQLTGCCTRMQSFLFSYIHVFSGNGSPEVLSDHVHLWRTARAIGITFWVLSIEILVFGLHGSEWMAILLALLLFLVAIYTTLRSYNRMCHTLFTLACATYSKQQQGK</sequence>
<keyword evidence="1" id="KW-0812">Transmembrane</keyword>
<evidence type="ECO:0000313" key="2">
    <source>
        <dbReference type="EMBL" id="VAX04461.1"/>
    </source>
</evidence>
<organism evidence="2">
    <name type="scientific">hydrothermal vent metagenome</name>
    <dbReference type="NCBI Taxonomy" id="652676"/>
    <lineage>
        <taxon>unclassified sequences</taxon>
        <taxon>metagenomes</taxon>
        <taxon>ecological metagenomes</taxon>
    </lineage>
</organism>
<keyword evidence="1" id="KW-1133">Transmembrane helix</keyword>
<gene>
    <name evidence="2" type="ORF">MNBD_GAMMA20-516</name>
</gene>
<feature type="transmembrane region" description="Helical" evidence="1">
    <location>
        <begin position="207"/>
        <end position="225"/>
    </location>
</feature>
<feature type="transmembrane region" description="Helical" evidence="1">
    <location>
        <begin position="65"/>
        <end position="91"/>
    </location>
</feature>
<name>A0A3B1ARU8_9ZZZZ</name>
<feature type="transmembrane region" description="Helical" evidence="1">
    <location>
        <begin position="183"/>
        <end position="201"/>
    </location>
</feature>
<reference evidence="2" key="1">
    <citation type="submission" date="2018-06" db="EMBL/GenBank/DDBJ databases">
        <authorList>
            <person name="Zhirakovskaya E."/>
        </authorList>
    </citation>
    <scope>NUCLEOTIDE SEQUENCE</scope>
</reference>
<keyword evidence="1" id="KW-0472">Membrane</keyword>
<proteinExistence type="predicted"/>
<accession>A0A3B1ARU8</accession>
<feature type="transmembrane region" description="Helical" evidence="1">
    <location>
        <begin position="7"/>
        <end position="27"/>
    </location>
</feature>
<dbReference type="EMBL" id="UOFU01000382">
    <property type="protein sequence ID" value="VAX04461.1"/>
    <property type="molecule type" value="Genomic_DNA"/>
</dbReference>
<evidence type="ECO:0000256" key="1">
    <source>
        <dbReference type="SAM" id="Phobius"/>
    </source>
</evidence>